<dbReference type="InterPro" id="IPR001611">
    <property type="entry name" value="Leu-rich_rpt"/>
</dbReference>
<dbReference type="Proteomes" id="UP000078561">
    <property type="component" value="Unassembled WGS sequence"/>
</dbReference>
<dbReference type="InterPro" id="IPR050216">
    <property type="entry name" value="LRR_domain-containing"/>
</dbReference>
<dbReference type="STRING" id="4829.A0A163J4E7"/>
<dbReference type="AlphaFoldDB" id="A0A163J4E7"/>
<dbReference type="PROSITE" id="PS51450">
    <property type="entry name" value="LRR"/>
    <property type="match status" value="1"/>
</dbReference>
<dbReference type="InterPro" id="IPR003591">
    <property type="entry name" value="Leu-rich_rpt_typical-subtyp"/>
</dbReference>
<keyword evidence="1" id="KW-0433">Leucine-rich repeat</keyword>
<dbReference type="PANTHER" id="PTHR48051">
    <property type="match status" value="1"/>
</dbReference>
<name>A0A163J4E7_ABSGL</name>
<dbReference type="EMBL" id="LT551507">
    <property type="protein sequence ID" value="SAL97103.1"/>
    <property type="molecule type" value="Genomic_DNA"/>
</dbReference>
<dbReference type="Gene3D" id="3.80.10.10">
    <property type="entry name" value="Ribonuclease Inhibitor"/>
    <property type="match status" value="1"/>
</dbReference>
<sequence length="279" mass="31454">MHPKDGRVERSAVLWHLQVCMVTFYTQALPKDDNKRKPYLSLQFTDSVDCAHQGLQAFTIAAPPRYFLHLTTIHLEGNQLTHLPENLWHLTGLVKLNLGGNQLTTLPPDLGRLIALEELYLHDNRLCSLPSQIGRLKRLKVLDVMRNPDLRTLPGELVHPSRSLWVDRNPCQPIPNVFPSLFHLCAQLAGPSLATTDNNNLPLYLFDSLTKADLASSPVAPLCSICHTVLYYPGIPLLELKGHRAPFTNYGPLALLYHVCSQTCRSQWLKDHPLVDKFP</sequence>
<reference evidence="3" key="1">
    <citation type="submission" date="2016-04" db="EMBL/GenBank/DDBJ databases">
        <authorList>
            <person name="Evans L.H."/>
            <person name="Alamgir A."/>
            <person name="Owens N."/>
            <person name="Weber N.D."/>
            <person name="Virtaneva K."/>
            <person name="Barbian K."/>
            <person name="Babar A."/>
            <person name="Rosenke K."/>
        </authorList>
    </citation>
    <scope>NUCLEOTIDE SEQUENCE [LARGE SCALE GENOMIC DNA]</scope>
    <source>
        <strain evidence="3">CBS 101.48</strain>
    </source>
</reference>
<dbReference type="OrthoDB" id="1394818at2759"/>
<dbReference type="SUPFAM" id="SSF52058">
    <property type="entry name" value="L domain-like"/>
    <property type="match status" value="1"/>
</dbReference>
<dbReference type="SMART" id="SM00369">
    <property type="entry name" value="LRR_TYP"/>
    <property type="match status" value="3"/>
</dbReference>
<evidence type="ECO:0000313" key="3">
    <source>
        <dbReference type="EMBL" id="SAL97103.1"/>
    </source>
</evidence>
<dbReference type="InterPro" id="IPR032675">
    <property type="entry name" value="LRR_dom_sf"/>
</dbReference>
<dbReference type="Pfam" id="PF13855">
    <property type="entry name" value="LRR_8"/>
    <property type="match status" value="1"/>
</dbReference>
<protein>
    <submittedName>
        <fullName evidence="3">Uncharacterized protein</fullName>
    </submittedName>
</protein>
<organism evidence="3">
    <name type="scientific">Absidia glauca</name>
    <name type="common">Pin mould</name>
    <dbReference type="NCBI Taxonomy" id="4829"/>
    <lineage>
        <taxon>Eukaryota</taxon>
        <taxon>Fungi</taxon>
        <taxon>Fungi incertae sedis</taxon>
        <taxon>Mucoromycota</taxon>
        <taxon>Mucoromycotina</taxon>
        <taxon>Mucoromycetes</taxon>
        <taxon>Mucorales</taxon>
        <taxon>Cunninghamellaceae</taxon>
        <taxon>Absidia</taxon>
    </lineage>
</organism>
<evidence type="ECO:0000256" key="1">
    <source>
        <dbReference type="ARBA" id="ARBA00022614"/>
    </source>
</evidence>
<dbReference type="InParanoid" id="A0A163J4E7"/>
<gene>
    <name evidence="3" type="primary">ABSGL_02561.1 scaffold 3452</name>
</gene>
<keyword evidence="4" id="KW-1185">Reference proteome</keyword>
<dbReference type="OMA" id="QTIGLWC"/>
<dbReference type="PANTHER" id="PTHR48051:SF54">
    <property type="entry name" value="LEUCINE-RICH REPEAT-CONTAINING PROTEIN"/>
    <property type="match status" value="1"/>
</dbReference>
<accession>A0A163J4E7</accession>
<evidence type="ECO:0000313" key="4">
    <source>
        <dbReference type="Proteomes" id="UP000078561"/>
    </source>
</evidence>
<evidence type="ECO:0000256" key="2">
    <source>
        <dbReference type="ARBA" id="ARBA00022737"/>
    </source>
</evidence>
<dbReference type="GO" id="GO:0005737">
    <property type="term" value="C:cytoplasm"/>
    <property type="evidence" value="ECO:0007669"/>
    <property type="project" value="TreeGrafter"/>
</dbReference>
<proteinExistence type="predicted"/>
<keyword evidence="2" id="KW-0677">Repeat</keyword>